<feature type="transmembrane region" description="Helical" evidence="8">
    <location>
        <begin position="126"/>
        <end position="143"/>
    </location>
</feature>
<dbReference type="GO" id="GO:0046872">
    <property type="term" value="F:metal ion binding"/>
    <property type="evidence" value="ECO:0007669"/>
    <property type="project" value="UniProtKB-UniRule"/>
</dbReference>
<comment type="similarity">
    <text evidence="7 8">Belongs to the cytochrome b5 family.</text>
</comment>
<feature type="region of interest" description="Disordered" evidence="9">
    <location>
        <begin position="85"/>
        <end position="104"/>
    </location>
</feature>
<dbReference type="InterPro" id="IPR001199">
    <property type="entry name" value="Cyt_B5-like_heme/steroid-bd"/>
</dbReference>
<dbReference type="PROSITE" id="PS50255">
    <property type="entry name" value="CYTOCHROME_B5_2"/>
    <property type="match status" value="1"/>
</dbReference>
<dbReference type="FunFam" id="3.10.120.10:FF:000002">
    <property type="entry name" value="Cytochrome b5 type B"/>
    <property type="match status" value="1"/>
</dbReference>
<feature type="domain" description="Cytochrome b5 heme-binding" evidence="10">
    <location>
        <begin position="5"/>
        <end position="82"/>
    </location>
</feature>
<evidence type="ECO:0000256" key="4">
    <source>
        <dbReference type="ARBA" id="ARBA00022723"/>
    </source>
</evidence>
<organism evidence="11 12">
    <name type="scientific">Papaver nudicaule</name>
    <name type="common">Iceland poppy</name>
    <dbReference type="NCBI Taxonomy" id="74823"/>
    <lineage>
        <taxon>Eukaryota</taxon>
        <taxon>Viridiplantae</taxon>
        <taxon>Streptophyta</taxon>
        <taxon>Embryophyta</taxon>
        <taxon>Tracheophyta</taxon>
        <taxon>Spermatophyta</taxon>
        <taxon>Magnoliopsida</taxon>
        <taxon>Ranunculales</taxon>
        <taxon>Papaveraceae</taxon>
        <taxon>Papaveroideae</taxon>
        <taxon>Papaver</taxon>
    </lineage>
</organism>
<evidence type="ECO:0000256" key="3">
    <source>
        <dbReference type="ARBA" id="ARBA00022692"/>
    </source>
</evidence>
<evidence type="ECO:0000313" key="12">
    <source>
        <dbReference type="Proteomes" id="UP001177140"/>
    </source>
</evidence>
<keyword evidence="4 8" id="KW-0479">Metal-binding</keyword>
<dbReference type="Pfam" id="PF00173">
    <property type="entry name" value="Cyt-b5"/>
    <property type="match status" value="1"/>
</dbReference>
<evidence type="ECO:0000256" key="5">
    <source>
        <dbReference type="ARBA" id="ARBA00023004"/>
    </source>
</evidence>
<evidence type="ECO:0000256" key="8">
    <source>
        <dbReference type="RuleBase" id="RU362121"/>
    </source>
</evidence>
<feature type="compositionally biased region" description="Polar residues" evidence="9">
    <location>
        <begin position="85"/>
        <end position="97"/>
    </location>
</feature>
<dbReference type="InterPro" id="IPR018506">
    <property type="entry name" value="Cyt_B5_heme-BS"/>
</dbReference>
<evidence type="ECO:0000256" key="9">
    <source>
        <dbReference type="SAM" id="MobiDB-lite"/>
    </source>
</evidence>
<evidence type="ECO:0000256" key="1">
    <source>
        <dbReference type="ARBA" id="ARBA00004370"/>
    </source>
</evidence>
<evidence type="ECO:0000313" key="11">
    <source>
        <dbReference type="EMBL" id="MCL7035618.1"/>
    </source>
</evidence>
<dbReference type="PRINTS" id="PR00363">
    <property type="entry name" value="CYTOCHROMEB5"/>
</dbReference>
<dbReference type="SUPFAM" id="SSF55856">
    <property type="entry name" value="Cytochrome b5-like heme/steroid binding domain"/>
    <property type="match status" value="1"/>
</dbReference>
<dbReference type="AlphaFoldDB" id="A0AA41SJW9"/>
<evidence type="ECO:0000256" key="6">
    <source>
        <dbReference type="ARBA" id="ARBA00023136"/>
    </source>
</evidence>
<dbReference type="Proteomes" id="UP001177140">
    <property type="component" value="Unassembled WGS sequence"/>
</dbReference>
<sequence length="155" mass="16635">MAEELKSFPLSEITLHSSKSDCWLTIHGKVYDVTNFLEDHPGGEDVLLESAAKGDATNDFEDVGHSSAATSMLSSYLIGTLDTSSSKNGGVVQQSSKGVKKGDGNVATKTATLERQGSSSSSMRKFIVPLISLVVAFVAWYYYSHSPKKACCSHH</sequence>
<dbReference type="GO" id="GO:0016020">
    <property type="term" value="C:membrane"/>
    <property type="evidence" value="ECO:0007669"/>
    <property type="project" value="UniProtKB-SubCell"/>
</dbReference>
<comment type="subcellular location">
    <subcellularLocation>
        <location evidence="1">Membrane</location>
    </subcellularLocation>
</comment>
<evidence type="ECO:0000256" key="2">
    <source>
        <dbReference type="ARBA" id="ARBA00022617"/>
    </source>
</evidence>
<keyword evidence="8" id="KW-1133">Transmembrane helix</keyword>
<dbReference type="InterPro" id="IPR050668">
    <property type="entry name" value="Cytochrome_b5"/>
</dbReference>
<dbReference type="SMART" id="SM01117">
    <property type="entry name" value="Cyt-b5"/>
    <property type="match status" value="1"/>
</dbReference>
<keyword evidence="6 8" id="KW-0472">Membrane</keyword>
<keyword evidence="3 8" id="KW-0812">Transmembrane</keyword>
<gene>
    <name evidence="11" type="ORF">MKW94_011176</name>
</gene>
<protein>
    <recommendedName>
        <fullName evidence="10">Cytochrome b5 heme-binding domain-containing protein</fullName>
    </recommendedName>
</protein>
<keyword evidence="2 8" id="KW-0349">Heme</keyword>
<keyword evidence="12" id="KW-1185">Reference proteome</keyword>
<dbReference type="Gene3D" id="3.10.120.10">
    <property type="entry name" value="Cytochrome b5-like heme/steroid binding domain"/>
    <property type="match status" value="1"/>
</dbReference>
<reference evidence="11" key="1">
    <citation type="submission" date="2022-03" db="EMBL/GenBank/DDBJ databases">
        <title>A functionally conserved STORR gene fusion in Papaver species that diverged 16.8 million years ago.</title>
        <authorList>
            <person name="Catania T."/>
        </authorList>
    </citation>
    <scope>NUCLEOTIDE SEQUENCE</scope>
    <source>
        <strain evidence="11">S-191538</strain>
    </source>
</reference>
<keyword evidence="5 8" id="KW-0408">Iron</keyword>
<dbReference type="EMBL" id="JAJJMA010158857">
    <property type="protein sequence ID" value="MCL7035618.1"/>
    <property type="molecule type" value="Genomic_DNA"/>
</dbReference>
<evidence type="ECO:0000259" key="10">
    <source>
        <dbReference type="PROSITE" id="PS50255"/>
    </source>
</evidence>
<dbReference type="PANTHER" id="PTHR19359:SF101">
    <property type="entry name" value="CYTOCHROME B5-LIKE HEME_STEROID BINDING DOMAIN CONTAINING PROTEIN, EXPRESSED"/>
    <property type="match status" value="1"/>
</dbReference>
<dbReference type="InterPro" id="IPR036400">
    <property type="entry name" value="Cyt_B5-like_heme/steroid_sf"/>
</dbReference>
<dbReference type="PROSITE" id="PS00191">
    <property type="entry name" value="CYTOCHROME_B5_1"/>
    <property type="match status" value="1"/>
</dbReference>
<dbReference type="PANTHER" id="PTHR19359">
    <property type="entry name" value="CYTOCHROME B5"/>
    <property type="match status" value="1"/>
</dbReference>
<accession>A0AA41SJW9</accession>
<dbReference type="GO" id="GO:0020037">
    <property type="term" value="F:heme binding"/>
    <property type="evidence" value="ECO:0007669"/>
    <property type="project" value="UniProtKB-UniRule"/>
</dbReference>
<comment type="caution">
    <text evidence="11">The sequence shown here is derived from an EMBL/GenBank/DDBJ whole genome shotgun (WGS) entry which is preliminary data.</text>
</comment>
<proteinExistence type="inferred from homology"/>
<evidence type="ECO:0000256" key="7">
    <source>
        <dbReference type="ARBA" id="ARBA00038168"/>
    </source>
</evidence>
<name>A0AA41SJW9_PAPNU</name>